<dbReference type="GO" id="GO:0003700">
    <property type="term" value="F:DNA-binding transcription factor activity"/>
    <property type="evidence" value="ECO:0007669"/>
    <property type="project" value="TreeGrafter"/>
</dbReference>
<evidence type="ECO:0000256" key="4">
    <source>
        <dbReference type="ARBA" id="ARBA00023163"/>
    </source>
</evidence>
<reference evidence="7 8" key="1">
    <citation type="submission" date="2019-10" db="EMBL/GenBank/DDBJ databases">
        <authorList>
            <person name="Nie G."/>
            <person name="Ming H."/>
            <person name="Yi B."/>
        </authorList>
    </citation>
    <scope>NUCLEOTIDE SEQUENCE [LARGE SCALE GENOMIC DNA]</scope>
    <source>
        <strain evidence="7 8">CFH 90414</strain>
    </source>
</reference>
<feature type="domain" description="HTH tetR-type" evidence="6">
    <location>
        <begin position="4"/>
        <end position="64"/>
    </location>
</feature>
<dbReference type="InterPro" id="IPR023772">
    <property type="entry name" value="DNA-bd_HTH_TetR-type_CS"/>
</dbReference>
<dbReference type="SUPFAM" id="SSF46689">
    <property type="entry name" value="Homeodomain-like"/>
    <property type="match status" value="1"/>
</dbReference>
<dbReference type="PANTHER" id="PTHR30055:SF175">
    <property type="entry name" value="HTH-TYPE TRANSCRIPTIONAL REPRESSOR KSTR2"/>
    <property type="match status" value="1"/>
</dbReference>
<dbReference type="PROSITE" id="PS01081">
    <property type="entry name" value="HTH_TETR_1"/>
    <property type="match status" value="1"/>
</dbReference>
<dbReference type="RefSeq" id="WP_153684486.1">
    <property type="nucleotide sequence ID" value="NZ_WJIF01000004.1"/>
</dbReference>
<dbReference type="AlphaFoldDB" id="A0A6I2FDR5"/>
<proteinExistence type="predicted"/>
<accession>A0A6I2FDR5</accession>
<dbReference type="InterPro" id="IPR036271">
    <property type="entry name" value="Tet_transcr_reg_TetR-rel_C_sf"/>
</dbReference>
<feature type="DNA-binding region" description="H-T-H motif" evidence="5">
    <location>
        <begin position="27"/>
        <end position="46"/>
    </location>
</feature>
<keyword evidence="4" id="KW-0804">Transcription</keyword>
<dbReference type="PRINTS" id="PR00455">
    <property type="entry name" value="HTHTETR"/>
</dbReference>
<dbReference type="Proteomes" id="UP000431080">
    <property type="component" value="Unassembled WGS sequence"/>
</dbReference>
<keyword evidence="3 5" id="KW-0238">DNA-binding</keyword>
<dbReference type="Pfam" id="PF00440">
    <property type="entry name" value="TetR_N"/>
    <property type="match status" value="1"/>
</dbReference>
<comment type="caution">
    <text evidence="7">The sequence shown here is derived from an EMBL/GenBank/DDBJ whole genome shotgun (WGS) entry which is preliminary data.</text>
</comment>
<name>A0A6I2FDR5_9MICO</name>
<dbReference type="Gene3D" id="1.10.357.10">
    <property type="entry name" value="Tetracycline Repressor, domain 2"/>
    <property type="match status" value="1"/>
</dbReference>
<evidence type="ECO:0000256" key="2">
    <source>
        <dbReference type="ARBA" id="ARBA00023015"/>
    </source>
</evidence>
<evidence type="ECO:0000256" key="5">
    <source>
        <dbReference type="PROSITE-ProRule" id="PRU00335"/>
    </source>
</evidence>
<evidence type="ECO:0000313" key="8">
    <source>
        <dbReference type="Proteomes" id="UP000431080"/>
    </source>
</evidence>
<evidence type="ECO:0000256" key="3">
    <source>
        <dbReference type="ARBA" id="ARBA00023125"/>
    </source>
</evidence>
<dbReference type="InterPro" id="IPR050109">
    <property type="entry name" value="HTH-type_TetR-like_transc_reg"/>
</dbReference>
<dbReference type="PANTHER" id="PTHR30055">
    <property type="entry name" value="HTH-TYPE TRANSCRIPTIONAL REGULATOR RUTR"/>
    <property type="match status" value="1"/>
</dbReference>
<dbReference type="PROSITE" id="PS50977">
    <property type="entry name" value="HTH_TETR_2"/>
    <property type="match status" value="1"/>
</dbReference>
<dbReference type="InterPro" id="IPR009057">
    <property type="entry name" value="Homeodomain-like_sf"/>
</dbReference>
<dbReference type="Pfam" id="PF17932">
    <property type="entry name" value="TetR_C_24"/>
    <property type="match status" value="1"/>
</dbReference>
<dbReference type="EMBL" id="WJIF01000004">
    <property type="protein sequence ID" value="MRG60023.1"/>
    <property type="molecule type" value="Genomic_DNA"/>
</dbReference>
<keyword evidence="1" id="KW-0678">Repressor</keyword>
<organism evidence="7 8">
    <name type="scientific">Agromyces agglutinans</name>
    <dbReference type="NCBI Taxonomy" id="2662258"/>
    <lineage>
        <taxon>Bacteria</taxon>
        <taxon>Bacillati</taxon>
        <taxon>Actinomycetota</taxon>
        <taxon>Actinomycetes</taxon>
        <taxon>Micrococcales</taxon>
        <taxon>Microbacteriaceae</taxon>
        <taxon>Agromyces</taxon>
    </lineage>
</organism>
<protein>
    <submittedName>
        <fullName evidence="7">TetR family transcriptional regulator</fullName>
    </submittedName>
</protein>
<evidence type="ECO:0000256" key="1">
    <source>
        <dbReference type="ARBA" id="ARBA00022491"/>
    </source>
</evidence>
<evidence type="ECO:0000259" key="6">
    <source>
        <dbReference type="PROSITE" id="PS50977"/>
    </source>
</evidence>
<dbReference type="InterPro" id="IPR041490">
    <property type="entry name" value="KstR2_TetR_C"/>
</dbReference>
<dbReference type="GO" id="GO:0000976">
    <property type="term" value="F:transcription cis-regulatory region binding"/>
    <property type="evidence" value="ECO:0007669"/>
    <property type="project" value="TreeGrafter"/>
</dbReference>
<gene>
    <name evidence="7" type="ORF">GE115_09095</name>
</gene>
<dbReference type="SUPFAM" id="SSF48498">
    <property type="entry name" value="Tetracyclin repressor-like, C-terminal domain"/>
    <property type="match status" value="1"/>
</dbReference>
<keyword evidence="2" id="KW-0805">Transcription regulation</keyword>
<dbReference type="InterPro" id="IPR001647">
    <property type="entry name" value="HTH_TetR"/>
</dbReference>
<dbReference type="Gene3D" id="1.10.10.60">
    <property type="entry name" value="Homeodomain-like"/>
    <property type="match status" value="1"/>
</dbReference>
<evidence type="ECO:0000313" key="7">
    <source>
        <dbReference type="EMBL" id="MRG60023.1"/>
    </source>
</evidence>
<keyword evidence="8" id="KW-1185">Reference proteome</keyword>
<sequence length="213" mass="23485">MKDVNVADEVTRAAVELFAAQGYANTSVQQIVEAAGVTKGAMYHYFESKDDLLFAIYDRMLSLQKAHLDEIIARGGPTEQVLHDVCVDVIETSIDFLPEGTVFFRSMHMLTAPRQQEVTRRRREYHDEFAALIERGQQEGRYRTDIPRSVLIANFFSDVHYLSHWYSPEGPEGRGLVAEQLTDLFLSGIRATAGGVSASDDGASAAAVGGGAR</sequence>